<feature type="transmembrane region" description="Helical" evidence="7">
    <location>
        <begin position="160"/>
        <end position="181"/>
    </location>
</feature>
<dbReference type="InterPro" id="IPR005829">
    <property type="entry name" value="Sugar_transporter_CS"/>
</dbReference>
<keyword evidence="10" id="KW-1185">Reference proteome</keyword>
<dbReference type="GO" id="GO:0022857">
    <property type="term" value="F:transmembrane transporter activity"/>
    <property type="evidence" value="ECO:0007669"/>
    <property type="project" value="InterPro"/>
</dbReference>
<reference evidence="9 10" key="1">
    <citation type="submission" date="2016-10" db="EMBL/GenBank/DDBJ databases">
        <authorList>
            <person name="de Groot N.N."/>
        </authorList>
    </citation>
    <scope>NUCLEOTIDE SEQUENCE [LARGE SCALE GENOMIC DNA]</scope>
    <source>
        <strain evidence="9 10">DSM 13760</strain>
    </source>
</reference>
<dbReference type="InterPro" id="IPR036259">
    <property type="entry name" value="MFS_trans_sf"/>
</dbReference>
<gene>
    <name evidence="9" type="ORF">SAMN04488559_10868</name>
</gene>
<sequence length="399" mass="42452">MTKAPNYKQAIAILYLNYLIHGMGVLMLSQNMGALMTQWQTGSDGVFFVASALGIGRLLILPVSGVLSDKLGRKPVIITGMLVYIGFFLGILVSPTIQIAFAVALLAGAANSILDSGTYPALMEAYPAAAGSAGILVKAFISIGQFLLPFLVNLIAKQQAYYGLTFLLSAGILFVSLLFLIKAPFPTSQITQKQQSSDEKIIPFVKKAHLLLDGLPLILIGFTSTATFLLVSNGIGQYAQSVLHLSEATGRQLVSYYSVTSLLGAVLTSIFVKKWVKGTVLLIIYPFISCLSLCSLYFFPSQQMVTIVTALVGFFAAGGVLQLAITTMSELFPQGKGRATAMVGIASSFASFAAPAILAIISKSDVSLMILIDAGIALLGCLCAIIVYLRYHKLLGHVK</sequence>
<evidence type="ECO:0000256" key="3">
    <source>
        <dbReference type="ARBA" id="ARBA00022448"/>
    </source>
</evidence>
<feature type="transmembrane region" description="Helical" evidence="7">
    <location>
        <begin position="253"/>
        <end position="272"/>
    </location>
</feature>
<dbReference type="InterPro" id="IPR051788">
    <property type="entry name" value="MFS_Transporter"/>
</dbReference>
<evidence type="ECO:0000313" key="10">
    <source>
        <dbReference type="Proteomes" id="UP000198948"/>
    </source>
</evidence>
<dbReference type="Proteomes" id="UP000198948">
    <property type="component" value="Unassembled WGS sequence"/>
</dbReference>
<evidence type="ECO:0000259" key="8">
    <source>
        <dbReference type="PROSITE" id="PS50850"/>
    </source>
</evidence>
<evidence type="ECO:0000256" key="6">
    <source>
        <dbReference type="ARBA" id="ARBA00023136"/>
    </source>
</evidence>
<name>A0A1H9SPF0_9LACT</name>
<dbReference type="RefSeq" id="WP_092652050.1">
    <property type="nucleotide sequence ID" value="NZ_FOHA01000008.1"/>
</dbReference>
<keyword evidence="3" id="KW-0813">Transport</keyword>
<dbReference type="PANTHER" id="PTHR23514:SF3">
    <property type="entry name" value="BYPASS OF STOP CODON PROTEIN 6"/>
    <property type="match status" value="1"/>
</dbReference>
<feature type="transmembrane region" description="Helical" evidence="7">
    <location>
        <begin position="75"/>
        <end position="91"/>
    </location>
</feature>
<feature type="transmembrane region" description="Helical" evidence="7">
    <location>
        <begin position="279"/>
        <end position="299"/>
    </location>
</feature>
<dbReference type="InterPro" id="IPR011701">
    <property type="entry name" value="MFS"/>
</dbReference>
<evidence type="ECO:0000256" key="5">
    <source>
        <dbReference type="ARBA" id="ARBA00022989"/>
    </source>
</evidence>
<comment type="subcellular location">
    <subcellularLocation>
        <location evidence="1">Cell membrane</location>
        <topology evidence="1">Multi-pass membrane protein</topology>
    </subcellularLocation>
</comment>
<feature type="transmembrane region" description="Helical" evidence="7">
    <location>
        <begin position="305"/>
        <end position="327"/>
    </location>
</feature>
<dbReference type="GO" id="GO:0005886">
    <property type="term" value="C:plasma membrane"/>
    <property type="evidence" value="ECO:0007669"/>
    <property type="project" value="UniProtKB-SubCell"/>
</dbReference>
<feature type="transmembrane region" description="Helical" evidence="7">
    <location>
        <begin position="45"/>
        <end position="63"/>
    </location>
</feature>
<dbReference type="Gene3D" id="1.20.1250.20">
    <property type="entry name" value="MFS general substrate transporter like domains"/>
    <property type="match status" value="2"/>
</dbReference>
<keyword evidence="5 7" id="KW-1133">Transmembrane helix</keyword>
<evidence type="ECO:0000256" key="1">
    <source>
        <dbReference type="ARBA" id="ARBA00004651"/>
    </source>
</evidence>
<dbReference type="OrthoDB" id="9783823at2"/>
<dbReference type="AlphaFoldDB" id="A0A1H9SPF0"/>
<dbReference type="Pfam" id="PF07690">
    <property type="entry name" value="MFS_1"/>
    <property type="match status" value="1"/>
</dbReference>
<accession>A0A1H9SPF0</accession>
<evidence type="ECO:0000313" key="9">
    <source>
        <dbReference type="EMBL" id="SER86738.1"/>
    </source>
</evidence>
<dbReference type="STRING" id="142588.SAMN04488559_10868"/>
<protein>
    <submittedName>
        <fullName evidence="9">Predicted arabinose efflux permease, MFS family</fullName>
    </submittedName>
</protein>
<dbReference type="EMBL" id="FOHA01000008">
    <property type="protein sequence ID" value="SER86738.1"/>
    <property type="molecule type" value="Genomic_DNA"/>
</dbReference>
<feature type="domain" description="Major facilitator superfamily (MFS) profile" evidence="8">
    <location>
        <begin position="10"/>
        <end position="392"/>
    </location>
</feature>
<keyword evidence="4 7" id="KW-0812">Transmembrane</keyword>
<keyword evidence="6 7" id="KW-0472">Membrane</keyword>
<feature type="transmembrane region" description="Helical" evidence="7">
    <location>
        <begin position="339"/>
        <end position="361"/>
    </location>
</feature>
<comment type="similarity">
    <text evidence="2">Belongs to the major facilitator superfamily.</text>
</comment>
<dbReference type="PANTHER" id="PTHR23514">
    <property type="entry name" value="BYPASS OF STOP CODON PROTEIN 6"/>
    <property type="match status" value="1"/>
</dbReference>
<evidence type="ECO:0000256" key="4">
    <source>
        <dbReference type="ARBA" id="ARBA00022692"/>
    </source>
</evidence>
<dbReference type="PROSITE" id="PS50850">
    <property type="entry name" value="MFS"/>
    <property type="match status" value="1"/>
</dbReference>
<evidence type="ECO:0000256" key="2">
    <source>
        <dbReference type="ARBA" id="ARBA00008335"/>
    </source>
</evidence>
<feature type="transmembrane region" description="Helical" evidence="7">
    <location>
        <begin position="126"/>
        <end position="148"/>
    </location>
</feature>
<dbReference type="SUPFAM" id="SSF103473">
    <property type="entry name" value="MFS general substrate transporter"/>
    <property type="match status" value="1"/>
</dbReference>
<proteinExistence type="inferred from homology"/>
<evidence type="ECO:0000256" key="7">
    <source>
        <dbReference type="SAM" id="Phobius"/>
    </source>
</evidence>
<feature type="transmembrane region" description="Helical" evidence="7">
    <location>
        <begin position="367"/>
        <end position="389"/>
    </location>
</feature>
<feature type="transmembrane region" description="Helical" evidence="7">
    <location>
        <begin position="210"/>
        <end position="233"/>
    </location>
</feature>
<feature type="transmembrane region" description="Helical" evidence="7">
    <location>
        <begin position="12"/>
        <end position="33"/>
    </location>
</feature>
<organism evidence="9 10">
    <name type="scientific">Isobaculum melis</name>
    <dbReference type="NCBI Taxonomy" id="142588"/>
    <lineage>
        <taxon>Bacteria</taxon>
        <taxon>Bacillati</taxon>
        <taxon>Bacillota</taxon>
        <taxon>Bacilli</taxon>
        <taxon>Lactobacillales</taxon>
        <taxon>Carnobacteriaceae</taxon>
        <taxon>Isobaculum</taxon>
    </lineage>
</organism>
<dbReference type="InterPro" id="IPR020846">
    <property type="entry name" value="MFS_dom"/>
</dbReference>
<dbReference type="PROSITE" id="PS00216">
    <property type="entry name" value="SUGAR_TRANSPORT_1"/>
    <property type="match status" value="1"/>
</dbReference>